<dbReference type="InterPro" id="IPR036388">
    <property type="entry name" value="WH-like_DNA-bd_sf"/>
</dbReference>
<dbReference type="InterPro" id="IPR000835">
    <property type="entry name" value="HTH_MarR-typ"/>
</dbReference>
<dbReference type="PROSITE" id="PS50995">
    <property type="entry name" value="HTH_MARR_2"/>
    <property type="match status" value="1"/>
</dbReference>
<dbReference type="Pfam" id="PF22381">
    <property type="entry name" value="Staph_reg_Sar_Rot"/>
    <property type="match status" value="1"/>
</dbReference>
<keyword evidence="4" id="KW-0238">DNA-binding</keyword>
<comment type="subcellular location">
    <subcellularLocation>
        <location evidence="1">Cytoplasm</location>
    </subcellularLocation>
</comment>
<evidence type="ECO:0000256" key="2">
    <source>
        <dbReference type="ARBA" id="ARBA00022490"/>
    </source>
</evidence>
<accession>A0ABX1GUF0</accession>
<gene>
    <name evidence="8" type="ORF">HFV08_00160</name>
</gene>
<dbReference type="SMART" id="SM00347">
    <property type="entry name" value="HTH_MARR"/>
    <property type="match status" value="1"/>
</dbReference>
<feature type="compositionally biased region" description="Pro residues" evidence="6">
    <location>
        <begin position="1"/>
        <end position="14"/>
    </location>
</feature>
<evidence type="ECO:0000256" key="3">
    <source>
        <dbReference type="ARBA" id="ARBA00023015"/>
    </source>
</evidence>
<feature type="domain" description="HTH marR-type" evidence="7">
    <location>
        <begin position="49"/>
        <end position="179"/>
    </location>
</feature>
<evidence type="ECO:0000259" key="7">
    <source>
        <dbReference type="PROSITE" id="PS50995"/>
    </source>
</evidence>
<dbReference type="Proteomes" id="UP000772196">
    <property type="component" value="Unassembled WGS sequence"/>
</dbReference>
<proteinExistence type="predicted"/>
<comment type="caution">
    <text evidence="8">The sequence shown here is derived from an EMBL/GenBank/DDBJ whole genome shotgun (WGS) entry which is preliminary data.</text>
</comment>
<dbReference type="EMBL" id="JAAWWP010000001">
    <property type="protein sequence ID" value="NKI39696.1"/>
    <property type="molecule type" value="Genomic_DNA"/>
</dbReference>
<evidence type="ECO:0000256" key="1">
    <source>
        <dbReference type="ARBA" id="ARBA00004496"/>
    </source>
</evidence>
<dbReference type="InterPro" id="IPR055166">
    <property type="entry name" value="Transc_reg_Sar_Rot_HTH"/>
</dbReference>
<keyword evidence="5" id="KW-0804">Transcription</keyword>
<dbReference type="Gene3D" id="1.10.10.10">
    <property type="entry name" value="Winged helix-like DNA-binding domain superfamily/Winged helix DNA-binding domain"/>
    <property type="match status" value="1"/>
</dbReference>
<dbReference type="InterPro" id="IPR036390">
    <property type="entry name" value="WH_DNA-bd_sf"/>
</dbReference>
<evidence type="ECO:0000256" key="4">
    <source>
        <dbReference type="ARBA" id="ARBA00023125"/>
    </source>
</evidence>
<dbReference type="SUPFAM" id="SSF46785">
    <property type="entry name" value="Winged helix' DNA-binding domain"/>
    <property type="match status" value="1"/>
</dbReference>
<dbReference type="PANTHER" id="PTHR33164:SF5">
    <property type="entry name" value="ORGANIC HYDROPEROXIDE RESISTANCE TRANSCRIPTIONAL REGULATOR"/>
    <property type="match status" value="1"/>
</dbReference>
<protein>
    <submittedName>
        <fullName evidence="8">MarR family transcriptional regulator</fullName>
    </submittedName>
</protein>
<sequence>MTATPPPTPAPTPSGSPASSAPSGSAAGPTLSEAVLAGELPAGDMLRLDRQICFSLHAASRAFNGVYRVLLKDLGLTYPQYLVMLVLWERGELPVKRLGEELRLDSGTLSPLLKRLEAAGLVTRQRSTRDERSVGIRLTPEGAALRERALRVPRRIAGATGFGLEELRDLRGTLDRLIDALDRVDLTGRDEDEAGAEAGEPAGESGTGENGTAARTAEGRGCG</sequence>
<feature type="region of interest" description="Disordered" evidence="6">
    <location>
        <begin position="1"/>
        <end position="28"/>
    </location>
</feature>
<feature type="compositionally biased region" description="Low complexity" evidence="6">
    <location>
        <begin position="15"/>
        <end position="28"/>
    </location>
</feature>
<organism evidence="8 9">
    <name type="scientific">Streptomyces physcomitrii</name>
    <dbReference type="NCBI Taxonomy" id="2724184"/>
    <lineage>
        <taxon>Bacteria</taxon>
        <taxon>Bacillati</taxon>
        <taxon>Actinomycetota</taxon>
        <taxon>Actinomycetes</taxon>
        <taxon>Kitasatosporales</taxon>
        <taxon>Streptomycetaceae</taxon>
        <taxon>Streptomyces</taxon>
    </lineage>
</organism>
<keyword evidence="3" id="KW-0805">Transcription regulation</keyword>
<dbReference type="PANTHER" id="PTHR33164">
    <property type="entry name" value="TRANSCRIPTIONAL REGULATOR, MARR FAMILY"/>
    <property type="match status" value="1"/>
</dbReference>
<name>A0ABX1GUF0_9ACTN</name>
<dbReference type="InterPro" id="IPR039422">
    <property type="entry name" value="MarR/SlyA-like"/>
</dbReference>
<evidence type="ECO:0000313" key="8">
    <source>
        <dbReference type="EMBL" id="NKI39696.1"/>
    </source>
</evidence>
<evidence type="ECO:0000256" key="5">
    <source>
        <dbReference type="ARBA" id="ARBA00023163"/>
    </source>
</evidence>
<feature type="region of interest" description="Disordered" evidence="6">
    <location>
        <begin position="188"/>
        <end position="223"/>
    </location>
</feature>
<dbReference type="PRINTS" id="PR00598">
    <property type="entry name" value="HTHMARR"/>
</dbReference>
<reference evidence="8 9" key="1">
    <citation type="submission" date="2020-04" db="EMBL/GenBank/DDBJ databases">
        <title>Phylogenetic Diversity and Antibacterial Activity against Ralstonia solanacearum of Endophytic Actinomycete Isolated from Moss.</title>
        <authorList>
            <person name="Zhuang X."/>
        </authorList>
    </citation>
    <scope>NUCLEOTIDE SEQUENCE [LARGE SCALE GENOMIC DNA]</scope>
    <source>
        <strain evidence="8 9">LD120</strain>
    </source>
</reference>
<keyword evidence="9" id="KW-1185">Reference proteome</keyword>
<keyword evidence="2" id="KW-0963">Cytoplasm</keyword>
<evidence type="ECO:0000313" key="9">
    <source>
        <dbReference type="Proteomes" id="UP000772196"/>
    </source>
</evidence>
<evidence type="ECO:0000256" key="6">
    <source>
        <dbReference type="SAM" id="MobiDB-lite"/>
    </source>
</evidence>